<feature type="transmembrane region" description="Helical" evidence="1">
    <location>
        <begin position="34"/>
        <end position="57"/>
    </location>
</feature>
<protein>
    <submittedName>
        <fullName evidence="2">Energy-coupling factor transporter transmembrane protein EcfT</fullName>
    </submittedName>
</protein>
<keyword evidence="1" id="KW-1133">Transmembrane helix</keyword>
<accession>A0A7W3NG66</accession>
<feature type="transmembrane region" description="Helical" evidence="1">
    <location>
        <begin position="7"/>
        <end position="28"/>
    </location>
</feature>
<dbReference type="RefSeq" id="WP_182528025.1">
    <property type="nucleotide sequence ID" value="NZ_JACJHT010000011.1"/>
</dbReference>
<evidence type="ECO:0000313" key="2">
    <source>
        <dbReference type="EMBL" id="MBA9042371.1"/>
    </source>
</evidence>
<evidence type="ECO:0000256" key="1">
    <source>
        <dbReference type="SAM" id="Phobius"/>
    </source>
</evidence>
<evidence type="ECO:0000313" key="3">
    <source>
        <dbReference type="Proteomes" id="UP000543174"/>
    </source>
</evidence>
<proteinExistence type="predicted"/>
<name>A0A7W3NG66_PRIAR</name>
<keyword evidence="1 2" id="KW-0812">Transmembrane</keyword>
<dbReference type="EMBL" id="JACJHT010000011">
    <property type="protein sequence ID" value="MBA9042371.1"/>
    <property type="molecule type" value="Genomic_DNA"/>
</dbReference>
<reference evidence="2" key="1">
    <citation type="submission" date="2020-08" db="EMBL/GenBank/DDBJ databases">
        <title>Functional genomics of gut bacteria from endangered species of beetles.</title>
        <authorList>
            <person name="Carlos-Shanley C."/>
        </authorList>
    </citation>
    <scope>NUCLEOTIDE SEQUENCE [LARGE SCALE GENOMIC DNA]</scope>
    <source>
        <strain evidence="2">S00060</strain>
    </source>
</reference>
<dbReference type="AlphaFoldDB" id="A0A7W3NG66"/>
<sequence length="221" mass="25265">MKKIFGIFYKLILPFILAILIVVLIYLFNVNKGMYILTAIINLLSMYYLSLFILGLFSIGKEPKSLYSWLDSLNGGEELLFKLFSGETEEKCVVLNLERAYSKIMGLTGHNLNKLKLLRAYYKIKTEEDAVDVVFKAILGISVTILVWGITKGIIWTFASTNLRIHDSYVSETYATGWSFALAIWVIILFFVSWIGDYFNGKKRIKLIVEILDVCIKNNEG</sequence>
<comment type="caution">
    <text evidence="2">The sequence shown here is derived from an EMBL/GenBank/DDBJ whole genome shotgun (WGS) entry which is preliminary data.</text>
</comment>
<keyword evidence="1" id="KW-0472">Membrane</keyword>
<feature type="transmembrane region" description="Helical" evidence="1">
    <location>
        <begin position="178"/>
        <end position="196"/>
    </location>
</feature>
<keyword evidence="3" id="KW-1185">Reference proteome</keyword>
<feature type="transmembrane region" description="Helical" evidence="1">
    <location>
        <begin position="133"/>
        <end position="158"/>
    </location>
</feature>
<gene>
    <name evidence="2" type="ORF">HNP21_005506</name>
</gene>
<organism evidence="2 3">
    <name type="scientific">Priestia aryabhattai</name>
    <name type="common">Bacillus aryabhattai</name>
    <dbReference type="NCBI Taxonomy" id="412384"/>
    <lineage>
        <taxon>Bacteria</taxon>
        <taxon>Bacillati</taxon>
        <taxon>Bacillota</taxon>
        <taxon>Bacilli</taxon>
        <taxon>Bacillales</taxon>
        <taxon>Bacillaceae</taxon>
        <taxon>Priestia</taxon>
    </lineage>
</organism>
<dbReference type="Proteomes" id="UP000543174">
    <property type="component" value="Unassembled WGS sequence"/>
</dbReference>